<evidence type="ECO:0000256" key="1">
    <source>
        <dbReference type="SAM" id="SignalP"/>
    </source>
</evidence>
<gene>
    <name evidence="2" type="ORF">DN068_14215</name>
</gene>
<dbReference type="RefSeq" id="WP_110999604.1">
    <property type="nucleotide sequence ID" value="NZ_QKTW01000019.1"/>
</dbReference>
<evidence type="ECO:0000313" key="2">
    <source>
        <dbReference type="EMBL" id="PZF72089.1"/>
    </source>
</evidence>
<feature type="signal peptide" evidence="1">
    <location>
        <begin position="1"/>
        <end position="22"/>
    </location>
</feature>
<dbReference type="OrthoDB" id="9771071at2"/>
<reference evidence="2 3" key="1">
    <citation type="submission" date="2018-06" db="EMBL/GenBank/DDBJ databases">
        <title>Mucibacter soli gen. nov., sp. nov., a new member of the family Chitinophagaceae producing mucin.</title>
        <authorList>
            <person name="Kim M.-K."/>
            <person name="Park S."/>
            <person name="Kim T.-S."/>
            <person name="Joung Y."/>
            <person name="Han J.-H."/>
            <person name="Kim S.B."/>
        </authorList>
    </citation>
    <scope>NUCLEOTIDE SEQUENCE [LARGE SCALE GENOMIC DNA]</scope>
    <source>
        <strain evidence="2 3">R1-15</strain>
    </source>
</reference>
<organism evidence="2 3">
    <name type="scientific">Taibaiella soli</name>
    <dbReference type="NCBI Taxonomy" id="1649169"/>
    <lineage>
        <taxon>Bacteria</taxon>
        <taxon>Pseudomonadati</taxon>
        <taxon>Bacteroidota</taxon>
        <taxon>Chitinophagia</taxon>
        <taxon>Chitinophagales</taxon>
        <taxon>Chitinophagaceae</taxon>
        <taxon>Taibaiella</taxon>
    </lineage>
</organism>
<dbReference type="EMBL" id="QKTW01000019">
    <property type="protein sequence ID" value="PZF72089.1"/>
    <property type="molecule type" value="Genomic_DNA"/>
</dbReference>
<dbReference type="Proteomes" id="UP000248745">
    <property type="component" value="Unassembled WGS sequence"/>
</dbReference>
<protein>
    <recommendedName>
        <fullName evidence="4">Bacterial surface antigen (D15) domain-containing protein</fullName>
    </recommendedName>
</protein>
<evidence type="ECO:0000313" key="3">
    <source>
        <dbReference type="Proteomes" id="UP000248745"/>
    </source>
</evidence>
<keyword evidence="3" id="KW-1185">Reference proteome</keyword>
<comment type="caution">
    <text evidence="2">The sequence shown here is derived from an EMBL/GenBank/DDBJ whole genome shotgun (WGS) entry which is preliminary data.</text>
</comment>
<feature type="chain" id="PRO_5015967579" description="Bacterial surface antigen (D15) domain-containing protein" evidence="1">
    <location>
        <begin position="23"/>
        <end position="386"/>
    </location>
</feature>
<dbReference type="Gene3D" id="2.40.160.50">
    <property type="entry name" value="membrane protein fhac: a member of the omp85/tpsb transporter family"/>
    <property type="match status" value="1"/>
</dbReference>
<name>A0A2W2B765_9BACT</name>
<keyword evidence="1" id="KW-0732">Signal</keyword>
<evidence type="ECO:0008006" key="4">
    <source>
        <dbReference type="Google" id="ProtNLM"/>
    </source>
</evidence>
<proteinExistence type="predicted"/>
<accession>A0A2W2B765</accession>
<dbReference type="AlphaFoldDB" id="A0A2W2B765"/>
<sequence>MKTFFRYILLMLLLTMQLQVTAQKQKTKVSFKDSLDGKFDMSSFLIDANGFIPLLTIVTEPALGGFGLAGGPIFMKKRPPIVDTIDGQPRYTPVAPDITGGGALWTINNTWGAVAARSGMWVKARIKYRVVGGYMNINAAFYHTFQTIGEQEFKFNIKTIPLYAFGIKRIARSNWYGGLQYLLLKSQVKLQNNEQLPSFVTDKEVNSFVSQPGAIIEFDNRDNIFTPNSGLKFHVDGGWSDNIFGSDFDFGRINYYTYMYKPFGRKVIGGLRIDGQQSIGTPPFYMLPYIDMRGIPAARYQGKADILTEGEVRYDVVPRWSIVGFGGTGKAFDDWSDFGSSKWIYSYGAGFRYLVARKFKLRMGIDVAAGPDSWGYYIVFGSEWLK</sequence>